<keyword evidence="3" id="KW-1185">Reference proteome</keyword>
<dbReference type="Proteomes" id="UP000198703">
    <property type="component" value="Unassembled WGS sequence"/>
</dbReference>
<accession>A0A1H4AH06</accession>
<sequence>MPHDGHPHDHAHAHPHGHGHNHDHAGHLHSHIHAPEAAETIAALAGQFIDGFKAAADKMAFLRLAGVPLEIGGAGGAPSLKLVDVTLTTEWQVGTASPSFGSRELSYLPFPGPMVAERTNMGLVYVSLDEKRVVDLRAFLADHPAAKP</sequence>
<dbReference type="OrthoDB" id="7360617at2"/>
<evidence type="ECO:0000313" key="2">
    <source>
        <dbReference type="EMBL" id="SEA35011.1"/>
    </source>
</evidence>
<name>A0A1H4AH06_9RHOB</name>
<dbReference type="AlphaFoldDB" id="A0A1H4AH06"/>
<gene>
    <name evidence="2" type="ORF">SAMN05444370_104218</name>
</gene>
<dbReference type="STRING" id="89524.SAMN05444370_104218"/>
<evidence type="ECO:0000313" key="3">
    <source>
        <dbReference type="Proteomes" id="UP000198703"/>
    </source>
</evidence>
<feature type="compositionally biased region" description="Basic and acidic residues" evidence="1">
    <location>
        <begin position="1"/>
        <end position="12"/>
    </location>
</feature>
<evidence type="ECO:0000256" key="1">
    <source>
        <dbReference type="SAM" id="MobiDB-lite"/>
    </source>
</evidence>
<dbReference type="RefSeq" id="WP_093252174.1">
    <property type="nucleotide sequence ID" value="NZ_FNQM01000004.1"/>
</dbReference>
<protein>
    <submittedName>
        <fullName evidence="2">Uncharacterized protein</fullName>
    </submittedName>
</protein>
<feature type="region of interest" description="Disordered" evidence="1">
    <location>
        <begin position="1"/>
        <end position="31"/>
    </location>
</feature>
<organism evidence="2 3">
    <name type="scientific">Rubrimonas cliftonensis</name>
    <dbReference type="NCBI Taxonomy" id="89524"/>
    <lineage>
        <taxon>Bacteria</taxon>
        <taxon>Pseudomonadati</taxon>
        <taxon>Pseudomonadota</taxon>
        <taxon>Alphaproteobacteria</taxon>
        <taxon>Rhodobacterales</taxon>
        <taxon>Paracoccaceae</taxon>
        <taxon>Rubrimonas</taxon>
    </lineage>
</organism>
<proteinExistence type="predicted"/>
<dbReference type="EMBL" id="FNQM01000004">
    <property type="protein sequence ID" value="SEA35011.1"/>
    <property type="molecule type" value="Genomic_DNA"/>
</dbReference>
<reference evidence="2 3" key="1">
    <citation type="submission" date="2016-10" db="EMBL/GenBank/DDBJ databases">
        <authorList>
            <person name="de Groot N.N."/>
        </authorList>
    </citation>
    <scope>NUCLEOTIDE SEQUENCE [LARGE SCALE GENOMIC DNA]</scope>
    <source>
        <strain evidence="2 3">DSM 15345</strain>
    </source>
</reference>